<feature type="transmembrane region" description="Helical" evidence="3">
    <location>
        <begin position="1466"/>
        <end position="1483"/>
    </location>
</feature>
<evidence type="ECO:0000313" key="6">
    <source>
        <dbReference type="Proteomes" id="UP000037460"/>
    </source>
</evidence>
<comment type="caution">
    <text evidence="5">The sequence shown here is derived from an EMBL/GenBank/DDBJ whole genome shotgun (WGS) entry which is preliminary data.</text>
</comment>
<dbReference type="SMART" id="SM01411">
    <property type="entry name" value="Ephrin_rec_like"/>
    <property type="match status" value="5"/>
</dbReference>
<protein>
    <recommendedName>
        <fullName evidence="4">Tyrosine-protein kinase ephrin type A/B receptor-like domain-containing protein</fullName>
    </recommendedName>
</protein>
<gene>
    <name evidence="5" type="ORF">Ctob_003203</name>
</gene>
<evidence type="ECO:0000313" key="5">
    <source>
        <dbReference type="EMBL" id="KOO24452.1"/>
    </source>
</evidence>
<feature type="domain" description="Tyrosine-protein kinase ephrin type A/B receptor-like" evidence="4">
    <location>
        <begin position="1202"/>
        <end position="1251"/>
    </location>
</feature>
<dbReference type="EMBL" id="JWZX01003091">
    <property type="protein sequence ID" value="KOO24452.1"/>
    <property type="molecule type" value="Genomic_DNA"/>
</dbReference>
<feature type="transmembrane region" description="Helical" evidence="3">
    <location>
        <begin position="1711"/>
        <end position="1729"/>
    </location>
</feature>
<dbReference type="PANTHER" id="PTHR46580:SF4">
    <property type="entry name" value="ATP_GTP-BINDING PROTEIN"/>
    <property type="match status" value="1"/>
</dbReference>
<dbReference type="PANTHER" id="PTHR46580">
    <property type="entry name" value="SENSOR KINASE-RELATED"/>
    <property type="match status" value="1"/>
</dbReference>
<keyword evidence="6" id="KW-1185">Reference proteome</keyword>
<evidence type="ECO:0000256" key="3">
    <source>
        <dbReference type="SAM" id="Phobius"/>
    </source>
</evidence>
<feature type="compositionally biased region" description="Low complexity" evidence="2">
    <location>
        <begin position="1051"/>
        <end position="1070"/>
    </location>
</feature>
<feature type="transmembrane region" description="Helical" evidence="3">
    <location>
        <begin position="1741"/>
        <end position="1762"/>
    </location>
</feature>
<accession>A0A0M0JDN8</accession>
<sequence>MVSFADAQQFANTCIGAPGYASDCDCATEFASNEFATEDDYDFITVNRVSSHGYSLTNVQVAAETAQLVDTFSTTTFDAAQACTRGSLETLKAPVAAKSLSNMTSTGAKVDPTLDDIQTTLMVSIISYLGGLPETDAFKAKKTIDIAEAAHEMVSDSMPQARSSTTAPAPLPSMLAMLGLLCAVLYGAVQAFPEHLGASALASIPGPPPPEGRRGSASTGSIAAADVDGDGHLDVLLGNSVSPSRVLLNAGDGTFPTSFELPSGSANTWSIAAADVDGDGDLDVLLGNYGSPSRVLLNAGDGTFPTSIELPGGSADTRSIAAADVDGDGDLDVLLGNDGGSSRVLLNAGDGTFPTSITLPDGDANTYSIAAADVDGDGDLDVLLGNYGSPCQVLLNAGGGTFPTSITLPGGSADTYSIAAADVDDDGDLDVLLGNDSSPSRVLLNAGNGTFPTSIELPGGDVNTLSIAAADVDGDGDLDVLLGNFISPSRVLLNAGGGTFPTSITLPGGSADTYSIAAADVDGDGDLDVLLGNDGSPSRVLLNAGDGTFPTSIELPSGSANTYSIAAADVDGDGDLDVLLGNFGSPSRVLLNAGDGIFPTSIELPELPGGSAYTSSMAAADVDGDGDLDVLLGNYGSSSRVLLNAGDGTFPTSIELPGGSADTLSIAAADVDGDGDLDVLLGNFNSSSVVLLNAGDGTFPTSIELPGGSAYTRSIAAADVDGDGDLDVLLGNDGGPSRVLPFIRCSEPGTARSRYGNGCVRCPAPSSRRDDVFDVCYECDENTQLDPGSGACAACTEGSERFLGATRCTRCPVGKRHAAPGTACIPCSPGTFTSTSGSTACQPCTPGYLCFEGSSAPQPCPGGTHANQTVLTLTGYLGSLSECVVCPVGSASPVPCPGGKYNNRTGLVSAEGCVPVGFGYWAPTGSVFPIPCPSGFSCPGYFNDNVTFGSQPLILPTGGLTPVVAVETQTVETVTGSISLNAPLSSFLNDTALQLQYRQTLAAQLGIPWQDLQLDFSEAPPSAGRRLQTGSTVLTYTIIRTVTTNPTAPRSGTNSSNTTTSNATTSNVTTSGPPVVAPSFALNNLDPAVLGAALGVSVAALVAPTATVVQQTVTVIRERVCPRGFWCTAGLEVACEQGFYNPNTNAASQTACLRCPEFSTTNGTAATNVSECVCQASFVRQLDAAGSPQCVCAAGRELIGGVQCAPCKIGTYKDWTGENLFRNPLGPQKCLDCPVPQTTTEQEGADSISQCACEVGTFASLTRAEMMQATNDSSRVAADAFECRSCVSIQDSGGSQMTNCTTLGVMLDTIPVTPGHWRQNPIAQYVRMCDLEEACLGGDIAGDTSCAEGHTGPVCDLCVQDPLHFGGRGAPCQLCSDVGDPVFTITFYAVGGVVVLLATALVMAICKRRGAQVVGQLGLIFDVTYPAFYTETLKSISNINIPFQLLPFGCIFPSLNNFIFDLVLKTATPIIFVLLLSFFSKVLRARSGGSGFGVFLADACSDLWFFIIFLVFPSCSTMTFTYFMRETYDEPGEEYVDLMRADRSINREEPLYQSFTAYAIAMLVVYPIGVPLLYALMFHRSRHQLHEMRRIELTLETDFALAKLEAEAAATPEETDEMVRRAIEVHQASSEALEKLRGELPTTLRKLTAGYELRTYWFEIFECLRKITLIGLPIFFPPGSPPQLIFGLIICFLSYGAYCVCSPYIRDDDDFLAQVSQVIIFFSLVSSVVTNAFPEDPLMRVLLPALLAVPVILTFIFETPLLEFLRSFTEPDKEGNVGLAGQFILAFRRHTLRITDRLVGAVGQEEAKSGMRAVWEEHSKELGASALVRAQVRQVRGNLRTLVHVADQANQEVTAAFAAAMTVASEGKKTPVPDDHSILGNKTSTPWTFLSNRTAVAAAAAKVADKAPVDKAAKAAKADKAVMSHLLQLDPTGVNDL</sequence>
<name>A0A0M0JDN8_9EUKA</name>
<dbReference type="OrthoDB" id="5950997at2759"/>
<feature type="transmembrane region" description="Helical" evidence="3">
    <location>
        <begin position="1684"/>
        <end position="1705"/>
    </location>
</feature>
<organism evidence="5 6">
    <name type="scientific">Chrysochromulina tobinii</name>
    <dbReference type="NCBI Taxonomy" id="1460289"/>
    <lineage>
        <taxon>Eukaryota</taxon>
        <taxon>Haptista</taxon>
        <taxon>Haptophyta</taxon>
        <taxon>Prymnesiophyceae</taxon>
        <taxon>Prymnesiales</taxon>
        <taxon>Chrysochromulinaceae</taxon>
        <taxon>Chrysochromulina</taxon>
    </lineage>
</organism>
<dbReference type="SUPFAM" id="SSF69318">
    <property type="entry name" value="Integrin alpha N-terminal domain"/>
    <property type="match status" value="2"/>
</dbReference>
<dbReference type="InterPro" id="IPR009030">
    <property type="entry name" value="Growth_fac_rcpt_cys_sf"/>
</dbReference>
<evidence type="ECO:0000259" key="4">
    <source>
        <dbReference type="Pfam" id="PF07699"/>
    </source>
</evidence>
<feature type="transmembrane region" description="Helical" evidence="3">
    <location>
        <begin position="1503"/>
        <end position="1524"/>
    </location>
</feature>
<dbReference type="SUPFAM" id="SSF57184">
    <property type="entry name" value="Growth factor receptor domain"/>
    <property type="match status" value="1"/>
</dbReference>
<dbReference type="Pfam" id="PF07699">
    <property type="entry name" value="Ephrin_rec_like"/>
    <property type="match status" value="2"/>
</dbReference>
<dbReference type="InterPro" id="IPR013517">
    <property type="entry name" value="FG-GAP"/>
</dbReference>
<dbReference type="Proteomes" id="UP000037460">
    <property type="component" value="Unassembled WGS sequence"/>
</dbReference>
<feature type="transmembrane region" description="Helical" evidence="3">
    <location>
        <begin position="1385"/>
        <end position="1406"/>
    </location>
</feature>
<proteinExistence type="predicted"/>
<reference evidence="6" key="1">
    <citation type="journal article" date="2015" name="PLoS Genet.">
        <title>Genome Sequence and Transcriptome Analyses of Chrysochromulina tobin: Metabolic Tools for Enhanced Algal Fitness in the Prominent Order Prymnesiales (Haptophyceae).</title>
        <authorList>
            <person name="Hovde B.T."/>
            <person name="Deodato C.R."/>
            <person name="Hunsperger H.M."/>
            <person name="Ryken S.A."/>
            <person name="Yost W."/>
            <person name="Jha R.K."/>
            <person name="Patterson J."/>
            <person name="Monnat R.J. Jr."/>
            <person name="Barlow S.B."/>
            <person name="Starkenburg S.R."/>
            <person name="Cattolico R.A."/>
        </authorList>
    </citation>
    <scope>NUCLEOTIDE SEQUENCE</scope>
    <source>
        <strain evidence="6">CCMP291</strain>
    </source>
</reference>
<feature type="region of interest" description="Disordered" evidence="2">
    <location>
        <begin position="203"/>
        <end position="223"/>
    </location>
</feature>
<feature type="transmembrane region" description="Helical" evidence="3">
    <location>
        <begin position="1555"/>
        <end position="1578"/>
    </location>
</feature>
<keyword evidence="1" id="KW-0732">Signal</keyword>
<keyword evidence="3" id="KW-1133">Transmembrane helix</keyword>
<dbReference type="Gene3D" id="2.130.10.130">
    <property type="entry name" value="Integrin alpha, N-terminal"/>
    <property type="match status" value="3"/>
</dbReference>
<dbReference type="InterPro" id="IPR011641">
    <property type="entry name" value="Tyr-kin_ephrin_A/B_rcpt-like"/>
</dbReference>
<feature type="domain" description="Tyrosine-protein kinase ephrin type A/B receptor-like" evidence="4">
    <location>
        <begin position="1133"/>
        <end position="1172"/>
    </location>
</feature>
<keyword evidence="3" id="KW-0812">Transmembrane</keyword>
<feature type="region of interest" description="Disordered" evidence="2">
    <location>
        <begin position="1044"/>
        <end position="1070"/>
    </location>
</feature>
<evidence type="ECO:0000256" key="2">
    <source>
        <dbReference type="SAM" id="MobiDB-lite"/>
    </source>
</evidence>
<keyword evidence="3" id="KW-0472">Membrane</keyword>
<dbReference type="Pfam" id="PF13517">
    <property type="entry name" value="FG-GAP_3"/>
    <property type="match status" value="5"/>
</dbReference>
<dbReference type="Gene3D" id="2.10.50.10">
    <property type="entry name" value="Tumor Necrosis Factor Receptor, subunit A, domain 2"/>
    <property type="match status" value="2"/>
</dbReference>
<dbReference type="InterPro" id="IPR028994">
    <property type="entry name" value="Integrin_alpha_N"/>
</dbReference>
<evidence type="ECO:0000256" key="1">
    <source>
        <dbReference type="ARBA" id="ARBA00022729"/>
    </source>
</evidence>